<dbReference type="Gene3D" id="1.10.10.60">
    <property type="entry name" value="Homeodomain-like"/>
    <property type="match status" value="1"/>
</dbReference>
<evidence type="ECO:0000256" key="2">
    <source>
        <dbReference type="ARBA" id="ARBA00023125"/>
    </source>
</evidence>
<dbReference type="PANTHER" id="PTHR30055">
    <property type="entry name" value="HTH-TYPE TRANSCRIPTIONAL REGULATOR RUTR"/>
    <property type="match status" value="1"/>
</dbReference>
<reference evidence="7 8" key="1">
    <citation type="submission" date="2017-10" db="EMBL/GenBank/DDBJ databases">
        <title>The draft genome sequence of Williamsia sp. BULT 1.1 isolated from the semi-arid grassland soils from South Africa.</title>
        <authorList>
            <person name="Kabwe M.H."/>
            <person name="Govender N."/>
            <person name="Mutseka Lunga P."/>
            <person name="Vikram S."/>
            <person name="Makhalanyane T.P."/>
        </authorList>
    </citation>
    <scope>NUCLEOTIDE SEQUENCE [LARGE SCALE GENOMIC DNA]</scope>
    <source>
        <strain evidence="7 8">BULT 1.1</strain>
    </source>
</reference>
<dbReference type="PANTHER" id="PTHR30055:SF234">
    <property type="entry name" value="HTH-TYPE TRANSCRIPTIONAL REGULATOR BETI"/>
    <property type="match status" value="1"/>
</dbReference>
<evidence type="ECO:0000313" key="8">
    <source>
        <dbReference type="Proteomes" id="UP000225108"/>
    </source>
</evidence>
<gene>
    <name evidence="7" type="ORF">CSW57_15655</name>
</gene>
<feature type="region of interest" description="Disordered" evidence="5">
    <location>
        <begin position="1"/>
        <end position="39"/>
    </location>
</feature>
<evidence type="ECO:0000256" key="4">
    <source>
        <dbReference type="PROSITE-ProRule" id="PRU00335"/>
    </source>
</evidence>
<feature type="compositionally biased region" description="Basic and acidic residues" evidence="5">
    <location>
        <begin position="12"/>
        <end position="29"/>
    </location>
</feature>
<name>A0A2G3PKB0_WILMA</name>
<dbReference type="PRINTS" id="PR00455">
    <property type="entry name" value="HTHTETR"/>
</dbReference>
<feature type="compositionally biased region" description="Basic residues" evidence="5">
    <location>
        <begin position="30"/>
        <end position="39"/>
    </location>
</feature>
<evidence type="ECO:0000256" key="3">
    <source>
        <dbReference type="ARBA" id="ARBA00023163"/>
    </source>
</evidence>
<dbReference type="Pfam" id="PF00440">
    <property type="entry name" value="TetR_N"/>
    <property type="match status" value="1"/>
</dbReference>
<dbReference type="AlphaFoldDB" id="A0A2G3PKB0"/>
<dbReference type="InterPro" id="IPR009057">
    <property type="entry name" value="Homeodomain-like_sf"/>
</dbReference>
<dbReference type="InterPro" id="IPR036271">
    <property type="entry name" value="Tet_transcr_reg_TetR-rel_C_sf"/>
</dbReference>
<feature type="domain" description="HTH tetR-type" evidence="6">
    <location>
        <begin position="76"/>
        <end position="136"/>
    </location>
</feature>
<feature type="DNA-binding region" description="H-T-H motif" evidence="4">
    <location>
        <begin position="99"/>
        <end position="118"/>
    </location>
</feature>
<dbReference type="SUPFAM" id="SSF46689">
    <property type="entry name" value="Homeodomain-like"/>
    <property type="match status" value="1"/>
</dbReference>
<dbReference type="PROSITE" id="PS50977">
    <property type="entry name" value="HTH_TETR_2"/>
    <property type="match status" value="1"/>
</dbReference>
<evidence type="ECO:0000259" key="6">
    <source>
        <dbReference type="PROSITE" id="PS50977"/>
    </source>
</evidence>
<organism evidence="7 8">
    <name type="scientific">Williamsia marianensis</name>
    <dbReference type="NCBI Taxonomy" id="85044"/>
    <lineage>
        <taxon>Bacteria</taxon>
        <taxon>Bacillati</taxon>
        <taxon>Actinomycetota</taxon>
        <taxon>Actinomycetes</taxon>
        <taxon>Mycobacteriales</taxon>
        <taxon>Nocardiaceae</taxon>
        <taxon>Williamsia</taxon>
    </lineage>
</organism>
<evidence type="ECO:0000256" key="5">
    <source>
        <dbReference type="SAM" id="MobiDB-lite"/>
    </source>
</evidence>
<keyword evidence="2 4" id="KW-0238">DNA-binding</keyword>
<dbReference type="Gene3D" id="1.10.357.10">
    <property type="entry name" value="Tetracycline Repressor, domain 2"/>
    <property type="match status" value="1"/>
</dbReference>
<keyword evidence="1" id="KW-0805">Transcription regulation</keyword>
<dbReference type="Proteomes" id="UP000225108">
    <property type="component" value="Unassembled WGS sequence"/>
</dbReference>
<dbReference type="InterPro" id="IPR001647">
    <property type="entry name" value="HTH_TetR"/>
</dbReference>
<protein>
    <recommendedName>
        <fullName evidence="6">HTH tetR-type domain-containing protein</fullName>
    </recommendedName>
</protein>
<accession>A0A2G3PKB0</accession>
<comment type="caution">
    <text evidence="7">The sequence shown here is derived from an EMBL/GenBank/DDBJ whole genome shotgun (WGS) entry which is preliminary data.</text>
</comment>
<dbReference type="SUPFAM" id="SSF48498">
    <property type="entry name" value="Tetracyclin repressor-like, C-terminal domain"/>
    <property type="match status" value="1"/>
</dbReference>
<evidence type="ECO:0000256" key="1">
    <source>
        <dbReference type="ARBA" id="ARBA00023015"/>
    </source>
</evidence>
<dbReference type="GO" id="GO:0000976">
    <property type="term" value="F:transcription cis-regulatory region binding"/>
    <property type="evidence" value="ECO:0007669"/>
    <property type="project" value="TreeGrafter"/>
</dbReference>
<evidence type="ECO:0000313" key="7">
    <source>
        <dbReference type="EMBL" id="PHV66257.1"/>
    </source>
</evidence>
<keyword evidence="3" id="KW-0804">Transcription</keyword>
<dbReference type="GO" id="GO:0003700">
    <property type="term" value="F:DNA-binding transcription factor activity"/>
    <property type="evidence" value="ECO:0007669"/>
    <property type="project" value="TreeGrafter"/>
</dbReference>
<dbReference type="EMBL" id="PEBD01000010">
    <property type="protein sequence ID" value="PHV66257.1"/>
    <property type="molecule type" value="Genomic_DNA"/>
</dbReference>
<dbReference type="InterPro" id="IPR050109">
    <property type="entry name" value="HTH-type_TetR-like_transc_reg"/>
</dbReference>
<sequence>MAGVVHGSEAGGRPDADDDVASRRRDVAAARHRCGTTRPVRRRRSRNCAARNTETIERLDETVVQPTVRSDTRRTRKRRIQLLDAALDTFVERGYSDVGVAEIVARIGCSHGTFYNYFDNKRDALDALLSRELAEMVAVAELHRPRPRTREEFITGLGELVGRLLEYALERPHVLTFLAMEAPGIDAAAMETLAGSYAQLGHLCGQYIRHGIEDGYLRDGLDIDIAGEAVLSCLMGAVLPIILDNSAVVDIDATAATVVEFVCYGLNGLDATTAAGIATGR</sequence>
<proteinExistence type="predicted"/>